<gene>
    <name evidence="1" type="ORF">S06H3_63611</name>
</gene>
<protein>
    <submittedName>
        <fullName evidence="1">Uncharacterized protein</fullName>
    </submittedName>
</protein>
<comment type="caution">
    <text evidence="1">The sequence shown here is derived from an EMBL/GenBank/DDBJ whole genome shotgun (WGS) entry which is preliminary data.</text>
</comment>
<evidence type="ECO:0000313" key="1">
    <source>
        <dbReference type="EMBL" id="GAI46990.1"/>
    </source>
</evidence>
<sequence>TQVPGTGRSMSSNPVFTAIFWNHYVRAVTKNREHIDGYQILYQELIQRMDETLSGLSGYLQLDLKGITPEEGDLKDRLPDGHKIIHKDISEIPLREIINKWKVELNQVDIVFIEQKCKKHLINFEFELSAGR</sequence>
<reference evidence="1" key="1">
    <citation type="journal article" date="2014" name="Front. Microbiol.">
        <title>High frequency of phylogenetically diverse reductive dehalogenase-homologous genes in deep subseafloor sedimentary metagenomes.</title>
        <authorList>
            <person name="Kawai M."/>
            <person name="Futagami T."/>
            <person name="Toyoda A."/>
            <person name="Takaki Y."/>
            <person name="Nishi S."/>
            <person name="Hori S."/>
            <person name="Arai W."/>
            <person name="Tsubouchi T."/>
            <person name="Morono Y."/>
            <person name="Uchiyama I."/>
            <person name="Ito T."/>
            <person name="Fujiyama A."/>
            <person name="Inagaki F."/>
            <person name="Takami H."/>
        </authorList>
    </citation>
    <scope>NUCLEOTIDE SEQUENCE</scope>
    <source>
        <strain evidence="1">Expedition CK06-06</strain>
    </source>
</reference>
<proteinExistence type="predicted"/>
<name>X1Q7I2_9ZZZZ</name>
<feature type="non-terminal residue" evidence="1">
    <location>
        <position position="132"/>
    </location>
</feature>
<dbReference type="AlphaFoldDB" id="X1Q7I2"/>
<organism evidence="1">
    <name type="scientific">marine sediment metagenome</name>
    <dbReference type="NCBI Taxonomy" id="412755"/>
    <lineage>
        <taxon>unclassified sequences</taxon>
        <taxon>metagenomes</taxon>
        <taxon>ecological metagenomes</taxon>
    </lineage>
</organism>
<feature type="non-terminal residue" evidence="1">
    <location>
        <position position="1"/>
    </location>
</feature>
<dbReference type="EMBL" id="BARV01042243">
    <property type="protein sequence ID" value="GAI46990.1"/>
    <property type="molecule type" value="Genomic_DNA"/>
</dbReference>
<accession>X1Q7I2</accession>